<evidence type="ECO:0000256" key="1">
    <source>
        <dbReference type="ARBA" id="ARBA00006817"/>
    </source>
</evidence>
<evidence type="ECO:0000313" key="4">
    <source>
        <dbReference type="Proteomes" id="UP000072763"/>
    </source>
</evidence>
<dbReference type="InterPro" id="IPR023393">
    <property type="entry name" value="START-like_dom_sf"/>
</dbReference>
<dbReference type="AlphaFoldDB" id="A0A147DSK8"/>
<dbReference type="Pfam" id="PF08327">
    <property type="entry name" value="AHSA1"/>
    <property type="match status" value="1"/>
</dbReference>
<proteinExistence type="inferred from homology"/>
<accession>A0A147DSK8</accession>
<comment type="similarity">
    <text evidence="1">Belongs to the AHA1 family.</text>
</comment>
<dbReference type="CDD" id="cd07814">
    <property type="entry name" value="SRPBCC_CalC_Aha1-like"/>
    <property type="match status" value="1"/>
</dbReference>
<organism evidence="3 4">
    <name type="scientific">Curtobacterium oceanosedimentum</name>
    <dbReference type="NCBI Taxonomy" id="465820"/>
    <lineage>
        <taxon>Bacteria</taxon>
        <taxon>Bacillati</taxon>
        <taxon>Actinomycetota</taxon>
        <taxon>Actinomycetes</taxon>
        <taxon>Micrococcales</taxon>
        <taxon>Microbacteriaceae</taxon>
        <taxon>Curtobacterium</taxon>
    </lineage>
</organism>
<dbReference type="OrthoDB" id="8117292at2"/>
<evidence type="ECO:0000259" key="2">
    <source>
        <dbReference type="Pfam" id="PF08327"/>
    </source>
</evidence>
<dbReference type="SUPFAM" id="SSF55961">
    <property type="entry name" value="Bet v1-like"/>
    <property type="match status" value="1"/>
</dbReference>
<dbReference type="EMBL" id="LDRC01000021">
    <property type="protein sequence ID" value="KTR52953.1"/>
    <property type="molecule type" value="Genomic_DNA"/>
</dbReference>
<comment type="caution">
    <text evidence="3">The sequence shown here is derived from an EMBL/GenBank/DDBJ whole genome shotgun (WGS) entry which is preliminary data.</text>
</comment>
<dbReference type="PATRIC" id="fig|465820.4.peg.959"/>
<reference evidence="3 4" key="1">
    <citation type="journal article" date="2016" name="Front. Microbiol.">
        <title>Genomic Resource of Rice Seed Associated Bacteria.</title>
        <authorList>
            <person name="Midha S."/>
            <person name="Bansal K."/>
            <person name="Sharma S."/>
            <person name="Kumar N."/>
            <person name="Patil P.P."/>
            <person name="Chaudhry V."/>
            <person name="Patil P.B."/>
        </authorList>
    </citation>
    <scope>NUCLEOTIDE SEQUENCE [LARGE SCALE GENOMIC DNA]</scope>
    <source>
        <strain evidence="3 4">NS359</strain>
    </source>
</reference>
<gene>
    <name evidence="3" type="ORF">NS359_04580</name>
</gene>
<dbReference type="RefSeq" id="WP_058749168.1">
    <property type="nucleotide sequence ID" value="NZ_LDRC01000021.1"/>
</dbReference>
<sequence>MTDDSLSLTVTSGTSVAAVWFALTDGRDGWWPELALEPEVGAAVRETWTEDGRERSADGHVTEAAPPNALGFVWQQATWPAPLHVRFVVEQAGGGSLVTVSEADFAQLPDGSVVRSAHEDGWAFHLTNLLAAASW</sequence>
<feature type="domain" description="Activator of Hsp90 ATPase homologue 1/2-like C-terminal" evidence="2">
    <location>
        <begin position="14"/>
        <end position="130"/>
    </location>
</feature>
<evidence type="ECO:0000313" key="3">
    <source>
        <dbReference type="EMBL" id="KTR52953.1"/>
    </source>
</evidence>
<dbReference type="InterPro" id="IPR013538">
    <property type="entry name" value="ASHA1/2-like_C"/>
</dbReference>
<name>A0A147DSK8_9MICO</name>
<protein>
    <recommendedName>
        <fullName evidence="2">Activator of Hsp90 ATPase homologue 1/2-like C-terminal domain-containing protein</fullName>
    </recommendedName>
</protein>
<dbReference type="Proteomes" id="UP000072763">
    <property type="component" value="Unassembled WGS sequence"/>
</dbReference>
<dbReference type="Gene3D" id="3.30.530.20">
    <property type="match status" value="1"/>
</dbReference>